<gene>
    <name evidence="2" type="ORF">GCM10022410_22230</name>
</gene>
<evidence type="ECO:0000313" key="2">
    <source>
        <dbReference type="EMBL" id="GAA4077021.1"/>
    </source>
</evidence>
<protein>
    <submittedName>
        <fullName evidence="2">Uncharacterized protein</fullName>
    </submittedName>
</protein>
<sequence>MLKKYLKLNYKSIITEIIVYNSILFLFAFFINKYSNYSIDDYIAFLEGVNIMLIILQIINYRRWLHQNN</sequence>
<dbReference type="EMBL" id="BAABDL010000121">
    <property type="protein sequence ID" value="GAA4077021.1"/>
    <property type="molecule type" value="Genomic_DNA"/>
</dbReference>
<organism evidence="2 3">
    <name type="scientific">Amphibacillus indicireducens</name>
    <dbReference type="NCBI Taxonomy" id="1076330"/>
    <lineage>
        <taxon>Bacteria</taxon>
        <taxon>Bacillati</taxon>
        <taxon>Bacillota</taxon>
        <taxon>Bacilli</taxon>
        <taxon>Bacillales</taxon>
        <taxon>Bacillaceae</taxon>
        <taxon>Amphibacillus</taxon>
    </lineage>
</organism>
<keyword evidence="1" id="KW-1133">Transmembrane helix</keyword>
<keyword evidence="1" id="KW-0812">Transmembrane</keyword>
<evidence type="ECO:0000313" key="3">
    <source>
        <dbReference type="Proteomes" id="UP001501734"/>
    </source>
</evidence>
<comment type="caution">
    <text evidence="2">The sequence shown here is derived from an EMBL/GenBank/DDBJ whole genome shotgun (WGS) entry which is preliminary data.</text>
</comment>
<feature type="transmembrane region" description="Helical" evidence="1">
    <location>
        <begin position="12"/>
        <end position="31"/>
    </location>
</feature>
<feature type="transmembrane region" description="Helical" evidence="1">
    <location>
        <begin position="43"/>
        <end position="61"/>
    </location>
</feature>
<keyword evidence="3" id="KW-1185">Reference proteome</keyword>
<evidence type="ECO:0000256" key="1">
    <source>
        <dbReference type="SAM" id="Phobius"/>
    </source>
</evidence>
<name>A0ABP7VYA2_9BACI</name>
<dbReference type="Proteomes" id="UP001501734">
    <property type="component" value="Unassembled WGS sequence"/>
</dbReference>
<reference evidence="3" key="1">
    <citation type="journal article" date="2019" name="Int. J. Syst. Evol. Microbiol.">
        <title>The Global Catalogue of Microorganisms (GCM) 10K type strain sequencing project: providing services to taxonomists for standard genome sequencing and annotation.</title>
        <authorList>
            <consortium name="The Broad Institute Genomics Platform"/>
            <consortium name="The Broad Institute Genome Sequencing Center for Infectious Disease"/>
            <person name="Wu L."/>
            <person name="Ma J."/>
        </authorList>
    </citation>
    <scope>NUCLEOTIDE SEQUENCE [LARGE SCALE GENOMIC DNA]</scope>
    <source>
        <strain evidence="3">JCM 17250</strain>
    </source>
</reference>
<accession>A0ABP7VYA2</accession>
<proteinExistence type="predicted"/>
<keyword evidence="1" id="KW-0472">Membrane</keyword>